<reference evidence="16" key="1">
    <citation type="submission" date="2016-10" db="EMBL/GenBank/DDBJ databases">
        <authorList>
            <person name="Varghese N."/>
            <person name="Submissions S."/>
        </authorList>
    </citation>
    <scope>NUCLEOTIDE SEQUENCE [LARGE SCALE GENOMIC DNA]</scope>
    <source>
        <strain evidence="16">S1b</strain>
    </source>
</reference>
<dbReference type="PANTHER" id="PTHR43024:SF1">
    <property type="entry name" value="UDP-N-ACETYLMURAMOYL-TRIPEPTIDE--D-ALANYL-D-ALANINE LIGASE"/>
    <property type="match status" value="1"/>
</dbReference>
<evidence type="ECO:0000313" key="15">
    <source>
        <dbReference type="EMBL" id="SER87564.1"/>
    </source>
</evidence>
<dbReference type="SUPFAM" id="SSF53244">
    <property type="entry name" value="MurD-like peptide ligases, peptide-binding domain"/>
    <property type="match status" value="1"/>
</dbReference>
<keyword evidence="3 10" id="KW-0132">Cell division</keyword>
<evidence type="ECO:0000256" key="2">
    <source>
        <dbReference type="ARBA" id="ARBA00022598"/>
    </source>
</evidence>
<comment type="similarity">
    <text evidence="10">Belongs to the MurCDEF family. MurF subfamily.</text>
</comment>
<dbReference type="InterPro" id="IPR036565">
    <property type="entry name" value="Mur-like_cat_sf"/>
</dbReference>
<keyword evidence="1 10" id="KW-0963">Cytoplasm</keyword>
<dbReference type="SUPFAM" id="SSF63418">
    <property type="entry name" value="MurE/MurF N-terminal domain"/>
    <property type="match status" value="1"/>
</dbReference>
<dbReference type="Pfam" id="PF02875">
    <property type="entry name" value="Mur_ligase_C"/>
    <property type="match status" value="1"/>
</dbReference>
<evidence type="ECO:0000256" key="7">
    <source>
        <dbReference type="ARBA" id="ARBA00022984"/>
    </source>
</evidence>
<proteinExistence type="inferred from homology"/>
<dbReference type="Pfam" id="PF08245">
    <property type="entry name" value="Mur_ligase_M"/>
    <property type="match status" value="1"/>
</dbReference>
<evidence type="ECO:0000313" key="16">
    <source>
        <dbReference type="Proteomes" id="UP000182471"/>
    </source>
</evidence>
<comment type="pathway">
    <text evidence="10 11">Cell wall biogenesis; peptidoglycan biosynthesis.</text>
</comment>
<dbReference type="GO" id="GO:0008766">
    <property type="term" value="F:UDP-N-acetylmuramoylalanyl-D-glutamyl-2,6-diaminopimelate-D-alanyl-D-alanine ligase activity"/>
    <property type="evidence" value="ECO:0007669"/>
    <property type="project" value="RHEA"/>
</dbReference>
<dbReference type="InterPro" id="IPR051046">
    <property type="entry name" value="MurCDEF_CellWall_CoF430Synth"/>
</dbReference>
<dbReference type="NCBIfam" id="TIGR01143">
    <property type="entry name" value="murF"/>
    <property type="match status" value="1"/>
</dbReference>
<dbReference type="InterPro" id="IPR005863">
    <property type="entry name" value="UDP-N-AcMur_synth"/>
</dbReference>
<dbReference type="Pfam" id="PF01225">
    <property type="entry name" value="Mur_ligase"/>
    <property type="match status" value="1"/>
</dbReference>
<keyword evidence="6 10" id="KW-0133">Cell shape</keyword>
<keyword evidence="5 10" id="KW-0067">ATP-binding</keyword>
<keyword evidence="7 10" id="KW-0573">Peptidoglycan synthesis</keyword>
<dbReference type="GO" id="GO:0051301">
    <property type="term" value="P:cell division"/>
    <property type="evidence" value="ECO:0007669"/>
    <property type="project" value="UniProtKB-KW"/>
</dbReference>
<evidence type="ECO:0000256" key="8">
    <source>
        <dbReference type="ARBA" id="ARBA00023306"/>
    </source>
</evidence>
<dbReference type="InterPro" id="IPR035911">
    <property type="entry name" value="MurE/MurF_N"/>
</dbReference>
<dbReference type="InterPro" id="IPR013221">
    <property type="entry name" value="Mur_ligase_cen"/>
</dbReference>
<dbReference type="Proteomes" id="UP000182471">
    <property type="component" value="Unassembled WGS sequence"/>
</dbReference>
<evidence type="ECO:0000256" key="6">
    <source>
        <dbReference type="ARBA" id="ARBA00022960"/>
    </source>
</evidence>
<evidence type="ECO:0000256" key="3">
    <source>
        <dbReference type="ARBA" id="ARBA00022618"/>
    </source>
</evidence>
<dbReference type="InterPro" id="IPR036615">
    <property type="entry name" value="Mur_ligase_C_dom_sf"/>
</dbReference>
<evidence type="ECO:0000259" key="14">
    <source>
        <dbReference type="Pfam" id="PF08245"/>
    </source>
</evidence>
<evidence type="ECO:0000259" key="13">
    <source>
        <dbReference type="Pfam" id="PF02875"/>
    </source>
</evidence>
<accession>A0A1H9SRQ5</accession>
<dbReference type="HAMAP" id="MF_02019">
    <property type="entry name" value="MurF"/>
    <property type="match status" value="1"/>
</dbReference>
<evidence type="ECO:0000256" key="11">
    <source>
        <dbReference type="RuleBase" id="RU004136"/>
    </source>
</evidence>
<dbReference type="GO" id="GO:0005737">
    <property type="term" value="C:cytoplasm"/>
    <property type="evidence" value="ECO:0007669"/>
    <property type="project" value="UniProtKB-SubCell"/>
</dbReference>
<sequence>MSDMELLIDGHKIEECRMKHMTLKNIAVACNGTLFGYNDVETREITGVAIDSRLVKKDFLFVPIKGARVNGHDFIPQVIEKGAMATLSEKKLHDAKYPYILVKDTQQALKDIAKFYREQLNIKIIGITGSVGKTSTKEMVSSVLSEKFNVLKTAGNFNNEIGLPLTIFNIHSWHEIAVLEMGISDFGEMTRLSKMSQPDIQLITNIGVCHLENLKTRDGILQAKTECFENMQDNGVIILNGDDDKLSTKSEVAGKKVVFYGKGKLPKTDESGNKYAVYATNSVNKGFEGMYTTINTEKGSFDVQINIPGEHNIYNALAATAVGLEVGLSLDEIKSGISKAETIAGRTNFIKTNTGMIVIDDCYNANPASMKTSLEVLSHATNRSVAVIGDMGELGSDEVNLHKIVGKSAADNNIDVVFAVGELAKNYISEIEKSGKNIKTYYYKTTDELAVDIKKYVKETDTILVKASHFMKFEKIVEVLKNM</sequence>
<keyword evidence="16" id="KW-1185">Reference proteome</keyword>
<evidence type="ECO:0000256" key="4">
    <source>
        <dbReference type="ARBA" id="ARBA00022741"/>
    </source>
</evidence>
<evidence type="ECO:0000256" key="9">
    <source>
        <dbReference type="ARBA" id="ARBA00023316"/>
    </source>
</evidence>
<organism evidence="15 16">
    <name type="scientific">Lachnobacterium bovis</name>
    <dbReference type="NCBI Taxonomy" id="140626"/>
    <lineage>
        <taxon>Bacteria</taxon>
        <taxon>Bacillati</taxon>
        <taxon>Bacillota</taxon>
        <taxon>Clostridia</taxon>
        <taxon>Lachnospirales</taxon>
        <taxon>Lachnospiraceae</taxon>
        <taxon>Lachnobacterium</taxon>
    </lineage>
</organism>
<dbReference type="GO" id="GO:0047480">
    <property type="term" value="F:UDP-N-acetylmuramoyl-tripeptide-D-alanyl-D-alanine ligase activity"/>
    <property type="evidence" value="ECO:0007669"/>
    <property type="project" value="UniProtKB-UniRule"/>
</dbReference>
<keyword evidence="8 10" id="KW-0131">Cell cycle</keyword>
<evidence type="ECO:0000256" key="1">
    <source>
        <dbReference type="ARBA" id="ARBA00022490"/>
    </source>
</evidence>
<feature type="domain" description="Mur ligase C-terminal" evidence="13">
    <location>
        <begin position="345"/>
        <end position="468"/>
    </location>
</feature>
<dbReference type="Gene3D" id="3.40.1190.10">
    <property type="entry name" value="Mur-like, catalytic domain"/>
    <property type="match status" value="1"/>
</dbReference>
<dbReference type="EMBL" id="FOGW01000012">
    <property type="protein sequence ID" value="SER87564.1"/>
    <property type="molecule type" value="Genomic_DNA"/>
</dbReference>
<dbReference type="PANTHER" id="PTHR43024">
    <property type="entry name" value="UDP-N-ACETYLMURAMOYL-TRIPEPTIDE--D-ALANYL-D-ALANINE LIGASE"/>
    <property type="match status" value="1"/>
</dbReference>
<dbReference type="GO" id="GO:0005524">
    <property type="term" value="F:ATP binding"/>
    <property type="evidence" value="ECO:0007669"/>
    <property type="project" value="UniProtKB-UniRule"/>
</dbReference>
<evidence type="ECO:0000259" key="12">
    <source>
        <dbReference type="Pfam" id="PF01225"/>
    </source>
</evidence>
<feature type="domain" description="Mur ligase N-terminal catalytic" evidence="12">
    <location>
        <begin position="44"/>
        <end position="116"/>
    </location>
</feature>
<dbReference type="GO" id="GO:0008360">
    <property type="term" value="P:regulation of cell shape"/>
    <property type="evidence" value="ECO:0007669"/>
    <property type="project" value="UniProtKB-KW"/>
</dbReference>
<dbReference type="InterPro" id="IPR004101">
    <property type="entry name" value="Mur_ligase_C"/>
</dbReference>
<evidence type="ECO:0000256" key="5">
    <source>
        <dbReference type="ARBA" id="ARBA00022840"/>
    </source>
</evidence>
<evidence type="ECO:0000256" key="10">
    <source>
        <dbReference type="HAMAP-Rule" id="MF_02019"/>
    </source>
</evidence>
<keyword evidence="2 10" id="KW-0436">Ligase</keyword>
<dbReference type="Gene3D" id="3.40.1390.10">
    <property type="entry name" value="MurE/MurF, N-terminal domain"/>
    <property type="match status" value="1"/>
</dbReference>
<dbReference type="EC" id="6.3.2.10" evidence="10 11"/>
<comment type="catalytic activity">
    <reaction evidence="10 11">
        <text>D-alanyl-D-alanine + UDP-N-acetyl-alpha-D-muramoyl-L-alanyl-gamma-D-glutamyl-meso-2,6-diaminopimelate + ATP = UDP-N-acetyl-alpha-D-muramoyl-L-alanyl-gamma-D-glutamyl-meso-2,6-diaminopimeloyl-D-alanyl-D-alanine + ADP + phosphate + H(+)</text>
        <dbReference type="Rhea" id="RHEA:28374"/>
        <dbReference type="ChEBI" id="CHEBI:15378"/>
        <dbReference type="ChEBI" id="CHEBI:30616"/>
        <dbReference type="ChEBI" id="CHEBI:43474"/>
        <dbReference type="ChEBI" id="CHEBI:57822"/>
        <dbReference type="ChEBI" id="CHEBI:61386"/>
        <dbReference type="ChEBI" id="CHEBI:83905"/>
        <dbReference type="ChEBI" id="CHEBI:456216"/>
        <dbReference type="EC" id="6.3.2.10"/>
    </reaction>
</comment>
<keyword evidence="4 10" id="KW-0547">Nucleotide-binding</keyword>
<comment type="subcellular location">
    <subcellularLocation>
        <location evidence="10 11">Cytoplasm</location>
    </subcellularLocation>
</comment>
<name>A0A1H9SRQ5_9FIRM</name>
<dbReference type="InterPro" id="IPR000713">
    <property type="entry name" value="Mur_ligase_N"/>
</dbReference>
<dbReference type="UniPathway" id="UPA00219"/>
<keyword evidence="9 10" id="KW-0961">Cell wall biogenesis/degradation</keyword>
<dbReference type="SUPFAM" id="SSF53623">
    <property type="entry name" value="MurD-like peptide ligases, catalytic domain"/>
    <property type="match status" value="1"/>
</dbReference>
<dbReference type="AlphaFoldDB" id="A0A1H9SRQ5"/>
<dbReference type="Gene3D" id="3.90.190.20">
    <property type="entry name" value="Mur ligase, C-terminal domain"/>
    <property type="match status" value="1"/>
</dbReference>
<comment type="function">
    <text evidence="10 11">Involved in cell wall formation. Catalyzes the final step in the synthesis of UDP-N-acetylmuramoyl-pentapeptide, the precursor of murein.</text>
</comment>
<feature type="binding site" evidence="10">
    <location>
        <begin position="129"/>
        <end position="135"/>
    </location>
    <ligand>
        <name>ATP</name>
        <dbReference type="ChEBI" id="CHEBI:30616"/>
    </ligand>
</feature>
<feature type="domain" description="Mur ligase central" evidence="14">
    <location>
        <begin position="127"/>
        <end position="322"/>
    </location>
</feature>
<dbReference type="GO" id="GO:0071555">
    <property type="term" value="P:cell wall organization"/>
    <property type="evidence" value="ECO:0007669"/>
    <property type="project" value="UniProtKB-KW"/>
</dbReference>
<protein>
    <recommendedName>
        <fullName evidence="10 11">UDP-N-acetylmuramoyl-tripeptide--D-alanyl-D-alanine ligase</fullName>
        <ecNumber evidence="10 11">6.3.2.10</ecNumber>
    </recommendedName>
    <alternativeName>
        <fullName evidence="10">D-alanyl-D-alanine-adding enzyme</fullName>
    </alternativeName>
</protein>
<dbReference type="GO" id="GO:0009252">
    <property type="term" value="P:peptidoglycan biosynthetic process"/>
    <property type="evidence" value="ECO:0007669"/>
    <property type="project" value="UniProtKB-UniRule"/>
</dbReference>
<gene>
    <name evidence="10" type="primary">murF</name>
    <name evidence="15" type="ORF">SAMN02910429_01350</name>
</gene>